<keyword evidence="1" id="KW-1133">Transmembrane helix</keyword>
<proteinExistence type="predicted"/>
<protein>
    <submittedName>
        <fullName evidence="2">Uncharacterized protein</fullName>
    </submittedName>
</protein>
<gene>
    <name evidence="2" type="ORF">KsCSTR_38270</name>
</gene>
<dbReference type="AlphaFoldDB" id="A0A6G7GUF3"/>
<dbReference type="Proteomes" id="UP000501926">
    <property type="component" value="Chromosome"/>
</dbReference>
<reference evidence="2 3" key="1">
    <citation type="submission" date="2020-02" db="EMBL/GenBank/DDBJ databases">
        <title>Newly sequenced genome of strain CSTR1 showed variability in Candidatus Kuenenia stuttgartiensis genomes.</title>
        <authorList>
            <person name="Ding C."/>
            <person name="Adrian L."/>
        </authorList>
    </citation>
    <scope>NUCLEOTIDE SEQUENCE [LARGE SCALE GENOMIC DNA]</scope>
    <source>
        <strain evidence="2 3">CSTR1</strain>
    </source>
</reference>
<dbReference type="EMBL" id="CP049055">
    <property type="protein sequence ID" value="QII13206.1"/>
    <property type="molecule type" value="Genomic_DNA"/>
</dbReference>
<organism evidence="2 3">
    <name type="scientific">Kuenenia stuttgartiensis</name>
    <dbReference type="NCBI Taxonomy" id="174633"/>
    <lineage>
        <taxon>Bacteria</taxon>
        <taxon>Pseudomonadati</taxon>
        <taxon>Planctomycetota</taxon>
        <taxon>Candidatus Brocadiia</taxon>
        <taxon>Candidatus Brocadiales</taxon>
        <taxon>Candidatus Brocadiaceae</taxon>
        <taxon>Candidatus Kuenenia</taxon>
    </lineage>
</organism>
<evidence type="ECO:0000313" key="3">
    <source>
        <dbReference type="Proteomes" id="UP000501926"/>
    </source>
</evidence>
<accession>A0A6G7GUF3</accession>
<keyword evidence="1" id="KW-0472">Membrane</keyword>
<evidence type="ECO:0000256" key="1">
    <source>
        <dbReference type="SAM" id="Phobius"/>
    </source>
</evidence>
<evidence type="ECO:0000313" key="2">
    <source>
        <dbReference type="EMBL" id="QII13206.1"/>
    </source>
</evidence>
<keyword evidence="1" id="KW-0812">Transmembrane</keyword>
<name>A0A6G7GUF3_KUEST</name>
<sequence>MTTKWWIRKYTYRGYKRNAEVKQNKRHSFQRTSLRLFPYTGELITFCGVHCCLFALTTGFSRLIIFEI</sequence>
<feature type="transmembrane region" description="Helical" evidence="1">
    <location>
        <begin position="43"/>
        <end position="65"/>
    </location>
</feature>